<reference evidence="3" key="2">
    <citation type="submission" date="2011-01" db="EMBL/GenBank/DDBJ databases">
        <title>The complete genome of Nitratifractor salsuginis DSM 16511.</title>
        <authorList>
            <consortium name="US DOE Joint Genome Institute (JGI-PGF)"/>
            <person name="Lucas S."/>
            <person name="Copeland A."/>
            <person name="Lapidus A."/>
            <person name="Bruce D."/>
            <person name="Goodwin L."/>
            <person name="Pitluck S."/>
            <person name="Kyrpides N."/>
            <person name="Mavromatis K."/>
            <person name="Ivanova N."/>
            <person name="Mikhailova N."/>
            <person name="Zeytun A."/>
            <person name="Detter J.C."/>
            <person name="Tapia R."/>
            <person name="Han C."/>
            <person name="Land M."/>
            <person name="Hauser L."/>
            <person name="Markowitz V."/>
            <person name="Cheng J.-F."/>
            <person name="Hugenholtz P."/>
            <person name="Woyke T."/>
            <person name="Wu D."/>
            <person name="Tindall B."/>
            <person name="Schuetze A."/>
            <person name="Brambilla E."/>
            <person name="Klenk H.-P."/>
            <person name="Eisen J.A."/>
        </authorList>
    </citation>
    <scope>NUCLEOTIDE SEQUENCE [LARGE SCALE GENOMIC DNA]</scope>
    <source>
        <strain evidence="3">DSM 16511 / JCM 12458 / E9I37-1</strain>
    </source>
</reference>
<protein>
    <recommendedName>
        <fullName evidence="4">TIGR00341 family protein</fullName>
    </recommendedName>
</protein>
<dbReference type="Pfam" id="PF04087">
    <property type="entry name" value="DUF389"/>
    <property type="match status" value="1"/>
</dbReference>
<keyword evidence="3" id="KW-1185">Reference proteome</keyword>
<dbReference type="eggNOG" id="COG1808">
    <property type="taxonomic scope" value="Bacteria"/>
</dbReference>
<dbReference type="EMBL" id="CP002452">
    <property type="protein sequence ID" value="ADV46531.1"/>
    <property type="molecule type" value="Genomic_DNA"/>
</dbReference>
<dbReference type="Proteomes" id="UP000008633">
    <property type="component" value="Chromosome"/>
</dbReference>
<dbReference type="SUPFAM" id="SSF111331">
    <property type="entry name" value="NAD kinase/diacylglycerol kinase-like"/>
    <property type="match status" value="1"/>
</dbReference>
<dbReference type="eggNOG" id="COG1597">
    <property type="taxonomic scope" value="Bacteria"/>
</dbReference>
<accession>E6WYU5</accession>
<keyword evidence="1" id="KW-0472">Membrane</keyword>
<dbReference type="KEGG" id="nsa:Nitsa_1279"/>
<name>E6WYU5_NITSE</name>
<dbReference type="InterPro" id="IPR016064">
    <property type="entry name" value="NAD/diacylglycerol_kinase_sf"/>
</dbReference>
<gene>
    <name evidence="2" type="ordered locus">Nitsa_1279</name>
</gene>
<reference evidence="2 3" key="1">
    <citation type="journal article" date="2011" name="Stand. Genomic Sci.">
        <title>Complete genome sequence of Nitratifractor salsuginis type strain (E9I37-1).</title>
        <authorList>
            <person name="Anderson I."/>
            <person name="Sikorski J."/>
            <person name="Zeytun A."/>
            <person name="Nolan M."/>
            <person name="Lapidus A."/>
            <person name="Lucas S."/>
            <person name="Hammon N."/>
            <person name="Deshpande S."/>
            <person name="Cheng J.F."/>
            <person name="Tapia R."/>
            <person name="Han C."/>
            <person name="Goodwin L."/>
            <person name="Pitluck S."/>
            <person name="Liolios K."/>
            <person name="Pagani I."/>
            <person name="Ivanova N."/>
            <person name="Huntemann M."/>
            <person name="Mavromatis K."/>
            <person name="Ovchinikova G."/>
            <person name="Pati A."/>
            <person name="Chen A."/>
            <person name="Palaniappan K."/>
            <person name="Land M."/>
            <person name="Hauser L."/>
            <person name="Brambilla E.M."/>
            <person name="Ngatchou-Djao O.D."/>
            <person name="Rohde M."/>
            <person name="Tindall B.J."/>
            <person name="Goker M."/>
            <person name="Detter J.C."/>
            <person name="Woyke T."/>
            <person name="Bristow J."/>
            <person name="Eisen J.A."/>
            <person name="Markowitz V."/>
            <person name="Hugenholtz P."/>
            <person name="Klenk H.P."/>
            <person name="Kyrpides N.C."/>
        </authorList>
    </citation>
    <scope>NUCLEOTIDE SEQUENCE [LARGE SCALE GENOMIC DNA]</scope>
    <source>
        <strain evidence="3">DSM 16511 / JCM 12458 / E9I37-1</strain>
    </source>
</reference>
<dbReference type="HOGENOM" id="CLU_432704_0_0_7"/>
<dbReference type="InterPro" id="IPR017438">
    <property type="entry name" value="ATP-NAD_kinase_N"/>
</dbReference>
<dbReference type="RefSeq" id="WP_013554222.1">
    <property type="nucleotide sequence ID" value="NC_014935.1"/>
</dbReference>
<keyword evidence="1" id="KW-0812">Transmembrane</keyword>
<feature type="transmembrane region" description="Helical" evidence="1">
    <location>
        <begin position="413"/>
        <end position="432"/>
    </location>
</feature>
<feature type="transmembrane region" description="Helical" evidence="1">
    <location>
        <begin position="378"/>
        <end position="401"/>
    </location>
</feature>
<feature type="transmembrane region" description="Helical" evidence="1">
    <location>
        <begin position="355"/>
        <end position="372"/>
    </location>
</feature>
<dbReference type="Gene3D" id="2.60.200.40">
    <property type="match status" value="1"/>
</dbReference>
<dbReference type="PANTHER" id="PTHR20992:SF9">
    <property type="entry name" value="AT15442P-RELATED"/>
    <property type="match status" value="1"/>
</dbReference>
<evidence type="ECO:0008006" key="4">
    <source>
        <dbReference type="Google" id="ProtNLM"/>
    </source>
</evidence>
<dbReference type="PANTHER" id="PTHR20992">
    <property type="entry name" value="AT15442P-RELATED"/>
    <property type="match status" value="1"/>
</dbReference>
<dbReference type="InterPro" id="IPR005240">
    <property type="entry name" value="DUF389"/>
</dbReference>
<evidence type="ECO:0000256" key="1">
    <source>
        <dbReference type="SAM" id="Phobius"/>
    </source>
</evidence>
<feature type="transmembrane region" description="Helical" evidence="1">
    <location>
        <begin position="475"/>
        <end position="496"/>
    </location>
</feature>
<dbReference type="AlphaFoldDB" id="E6WYU5"/>
<evidence type="ECO:0000313" key="3">
    <source>
        <dbReference type="Proteomes" id="UP000008633"/>
    </source>
</evidence>
<dbReference type="NCBIfam" id="TIGR00341">
    <property type="entry name" value="TIGR00341 family protein"/>
    <property type="match status" value="1"/>
</dbReference>
<sequence length="639" mass="71091">MPGEEQEEKKIRKFFVHDGPIEELPEELQTGIAEREWHYLDDKAFFQSRLGPEDRVVAYGSLKFLKEAIVKAEAEGYSLGLIPTPKQRKLARILDITGSLQENLDFLERAEPQSIDLLYCEEELVIFNALVGDAPPLSLHNAFLHDDIETNKFELFIEAIRKTVSLKRVRTKVTTAKGQQIVTAITGSLIFNRKTSTFAANLLPDNTYNDGQLRAILISPLSIVSYIYHVFITIFTRYHKQTLPSSVGLIKSQALTFECDPPLPISIDGEEKGTTPATFQIHPKGVRFCAGEKFWERNKPTQTDKETIRVDHLPQGDEAVEYAQKRLPLLTHASEQEYKELFATLREEGKLTSTFMILMIFSTLLATVGLFLNSASVVIGAMLLAPLMQPIVTFSMGMLRWDSTLSYGSLRTVLVGVGLTLASAMSVAWLLPFRQVTAEMAGRLHPTLLDLIVAVVSGAAAAYAKNNPKISGSLVGVAIAVALVPPLSTAGIGLGWGELSIFYHAFLLFLTNFAGIVLAAAFIFMLMGFSPMHRAKKGLGFSLGIVVMVAIPLTLSYRQMAWDAQLIHRLQNQEFHIGKKVATLDRLEIRHARGDLLICDLVVSSPLENEEIKKLKKQIDTIAGKKIELEFVQRIRLKD</sequence>
<feature type="transmembrane region" description="Helical" evidence="1">
    <location>
        <begin position="444"/>
        <end position="463"/>
    </location>
</feature>
<feature type="transmembrane region" description="Helical" evidence="1">
    <location>
        <begin position="502"/>
        <end position="526"/>
    </location>
</feature>
<proteinExistence type="predicted"/>
<keyword evidence="1" id="KW-1133">Transmembrane helix</keyword>
<dbReference type="Gene3D" id="3.40.50.10330">
    <property type="entry name" value="Probable inorganic polyphosphate/atp-NAD kinase, domain 1"/>
    <property type="match status" value="1"/>
</dbReference>
<evidence type="ECO:0000313" key="2">
    <source>
        <dbReference type="EMBL" id="ADV46531.1"/>
    </source>
</evidence>
<organism evidence="2 3">
    <name type="scientific">Nitratifractor salsuginis (strain DSM 16511 / JCM 12458 / E9I37-1)</name>
    <dbReference type="NCBI Taxonomy" id="749222"/>
    <lineage>
        <taxon>Bacteria</taxon>
        <taxon>Pseudomonadati</taxon>
        <taxon>Campylobacterota</taxon>
        <taxon>Epsilonproteobacteria</taxon>
        <taxon>Campylobacterales</taxon>
        <taxon>Sulfurovaceae</taxon>
        <taxon>Nitratifractor</taxon>
    </lineage>
</organism>
<dbReference type="STRING" id="749222.Nitsa_1279"/>
<feature type="transmembrane region" description="Helical" evidence="1">
    <location>
        <begin position="538"/>
        <end position="557"/>
    </location>
</feature>